<evidence type="ECO:0000256" key="1">
    <source>
        <dbReference type="SAM" id="MobiDB-lite"/>
    </source>
</evidence>
<dbReference type="InterPro" id="IPR012337">
    <property type="entry name" value="RNaseH-like_sf"/>
</dbReference>
<feature type="domain" description="DUF659" evidence="2">
    <location>
        <begin position="180"/>
        <end position="248"/>
    </location>
</feature>
<dbReference type="OrthoDB" id="2013475at2759"/>
<dbReference type="Pfam" id="PF04937">
    <property type="entry name" value="DUF659"/>
    <property type="match status" value="1"/>
</dbReference>
<dbReference type="GeneID" id="113724371"/>
<dbReference type="PANTHER" id="PTHR32166">
    <property type="entry name" value="OSJNBA0013A04.12 PROTEIN"/>
    <property type="match status" value="1"/>
</dbReference>
<keyword evidence="3" id="KW-1185">Reference proteome</keyword>
<dbReference type="AlphaFoldDB" id="A0A6P6VKU2"/>
<protein>
    <recommendedName>
        <fullName evidence="2">DUF659 domain-containing protein</fullName>
    </recommendedName>
</protein>
<dbReference type="Proteomes" id="UP001652660">
    <property type="component" value="Chromosome 2c"/>
</dbReference>
<reference evidence="3" key="1">
    <citation type="journal article" date="2025" name="Foods">
        <title>Unveiling the Microbial Signatures of Arabica Coffee Cherries: Insights into Ripeness Specific Diversity, Functional Traits, and Implications for Quality and Safety.</title>
        <authorList>
            <consortium name="RefSeq"/>
            <person name="Tenea G.N."/>
            <person name="Cifuentes V."/>
            <person name="Reyes P."/>
            <person name="Cevallos-Vallejos M."/>
        </authorList>
    </citation>
    <scope>NUCLEOTIDE SEQUENCE [LARGE SCALE GENOMIC DNA]</scope>
</reference>
<reference evidence="4" key="2">
    <citation type="submission" date="2025-08" db="UniProtKB">
        <authorList>
            <consortium name="RefSeq"/>
        </authorList>
    </citation>
    <scope>IDENTIFICATION</scope>
    <source>
        <tissue evidence="4">Leaves</tissue>
    </source>
</reference>
<dbReference type="SUPFAM" id="SSF53098">
    <property type="entry name" value="Ribonuclease H-like"/>
    <property type="match status" value="1"/>
</dbReference>
<dbReference type="InterPro" id="IPR007021">
    <property type="entry name" value="DUF659"/>
</dbReference>
<sequence length="403" mass="46168">MEDSLNENVQKAKEKKGIFEIGNPFGRSVAGFEGGDVQEIPHPKTKATQNNVSGNKGKRKAHGIESYMTGKSLDRSQLSIKSCMQSKERWHDTDMAIALWFYDACIPMNACNSPYYQQAIGKIASMGSGYQGPSYYALRVNLLKDAKKQVELIVDNLRSKWAETGCRIMGDGWKDNRQRKIVEIVGSSNVVHMVTDNASNYKATGRLLSEKYPTISWSPCAAHCLNLIMKDVGEMTHVKDVITLASRVTVYVHNRKWILSWLRKRPGWREILRPAETRFGTNFIVLKNLHDLKQHLEALVTSSAYKRELKNEKRKDVKQIIVGKFWNNCLIIVRTMGPIMRLLRICDSDEIPSLGYVYEGMWRVVNGIKELFKNKKKFYGPYIDIIDRRWDNMLKKDLHAAAF</sequence>
<dbReference type="PANTHER" id="PTHR32166:SF121">
    <property type="entry name" value="DUF659 DOMAIN-CONTAINING PROTEIN"/>
    <property type="match status" value="1"/>
</dbReference>
<evidence type="ECO:0000259" key="2">
    <source>
        <dbReference type="Pfam" id="PF04937"/>
    </source>
</evidence>
<evidence type="ECO:0000313" key="4">
    <source>
        <dbReference type="RefSeq" id="XP_027103080.1"/>
    </source>
</evidence>
<feature type="region of interest" description="Disordered" evidence="1">
    <location>
        <begin position="35"/>
        <end position="61"/>
    </location>
</feature>
<organism evidence="3 4">
    <name type="scientific">Coffea arabica</name>
    <name type="common">Arabian coffee</name>
    <dbReference type="NCBI Taxonomy" id="13443"/>
    <lineage>
        <taxon>Eukaryota</taxon>
        <taxon>Viridiplantae</taxon>
        <taxon>Streptophyta</taxon>
        <taxon>Embryophyta</taxon>
        <taxon>Tracheophyta</taxon>
        <taxon>Spermatophyta</taxon>
        <taxon>Magnoliopsida</taxon>
        <taxon>eudicotyledons</taxon>
        <taxon>Gunneridae</taxon>
        <taxon>Pentapetalae</taxon>
        <taxon>asterids</taxon>
        <taxon>lamiids</taxon>
        <taxon>Gentianales</taxon>
        <taxon>Rubiaceae</taxon>
        <taxon>Ixoroideae</taxon>
        <taxon>Gardenieae complex</taxon>
        <taxon>Bertiereae - Coffeeae clade</taxon>
        <taxon>Coffeeae</taxon>
        <taxon>Coffea</taxon>
    </lineage>
</organism>
<name>A0A6P6VKU2_COFAR</name>
<evidence type="ECO:0000313" key="3">
    <source>
        <dbReference type="Proteomes" id="UP001652660"/>
    </source>
</evidence>
<gene>
    <name evidence="4" type="primary">LOC113724371</name>
</gene>
<dbReference type="RefSeq" id="XP_027103080.1">
    <property type="nucleotide sequence ID" value="XM_027247279.1"/>
</dbReference>
<proteinExistence type="predicted"/>
<accession>A0A6P6VKU2</accession>